<sequence length="51" mass="5694">MVGFELDNGKERVFPATAMKYSAGKAVAEELQLMLGLQVNVGERRSRRSHD</sequence>
<gene>
    <name evidence="1" type="ORF">SAMN05443544_0509</name>
</gene>
<dbReference type="AlphaFoldDB" id="A0A1N6DN43"/>
<evidence type="ECO:0000313" key="1">
    <source>
        <dbReference type="EMBL" id="SIN72231.1"/>
    </source>
</evidence>
<keyword evidence="2" id="KW-1185">Reference proteome</keyword>
<name>A0A1N6DN43_9MICO</name>
<protein>
    <submittedName>
        <fullName evidence="1">Uncharacterized protein</fullName>
    </submittedName>
</protein>
<accession>A0A1N6DN43</accession>
<evidence type="ECO:0000313" key="2">
    <source>
        <dbReference type="Proteomes" id="UP000184699"/>
    </source>
</evidence>
<dbReference type="STRING" id="232089.SAMN05443544_0509"/>
<proteinExistence type="predicted"/>
<reference evidence="2" key="1">
    <citation type="submission" date="2016-11" db="EMBL/GenBank/DDBJ databases">
        <authorList>
            <person name="Varghese N."/>
            <person name="Submissions S."/>
        </authorList>
    </citation>
    <scope>NUCLEOTIDE SEQUENCE [LARGE SCALE GENOMIC DNA]</scope>
    <source>
        <strain evidence="2">DSM 8595</strain>
    </source>
</reference>
<organism evidence="1 2">
    <name type="scientific">Agromyces cerinus subsp. cerinus</name>
    <dbReference type="NCBI Taxonomy" id="232089"/>
    <lineage>
        <taxon>Bacteria</taxon>
        <taxon>Bacillati</taxon>
        <taxon>Actinomycetota</taxon>
        <taxon>Actinomycetes</taxon>
        <taxon>Micrococcales</taxon>
        <taxon>Microbacteriaceae</taxon>
        <taxon>Agromyces</taxon>
    </lineage>
</organism>
<dbReference type="Proteomes" id="UP000184699">
    <property type="component" value="Unassembled WGS sequence"/>
</dbReference>
<dbReference type="EMBL" id="FSRJ01000001">
    <property type="protein sequence ID" value="SIN72231.1"/>
    <property type="molecule type" value="Genomic_DNA"/>
</dbReference>